<keyword evidence="3 4" id="KW-0326">Glycosidase</keyword>
<protein>
    <submittedName>
        <fullName evidence="7">Beta-mannosidase</fullName>
    </submittedName>
</protein>
<dbReference type="AlphaFoldDB" id="A0A9D1SCP2"/>
<sequence length="377" mass="43521">MTKRLFISLFLFCAICCLQAQEIATDPQATPETKAMYQYLLETQKSGHILLGHHDALAYGHGWRDTPGKSDVKEMTGSHPAVCSMDFGKIEHNAEKNINGIPFDKMRELIRYAYQRGQTIMMCWHVDNPKTYAPGKPYPQGTSWDNSDNTVVREIIQEGSPLNTTFKTWLDRLAAYILSLTDEQGKPIPFIFRPWHEHTQSWNWWGSKCATDEEFRALWEFTLRYLRDEKGIHQMIYAISPQMDEVYPDTQKRLTYRWPGDKLVDFIGMDCYHGRNKKAFASNVKAIAELSVQKQKPCGITETGIEGVNYPAYFTEEVQPALENNPVSLIVFWRNDSRSKTHHFLPYKGHPAEADFVRFTQWPVILLEKDLQTGVSQ</sequence>
<gene>
    <name evidence="7" type="ORF">IAB03_05840</name>
</gene>
<organism evidence="7 8">
    <name type="scientific">Candidatus Gallibacteroides avistercoris</name>
    <dbReference type="NCBI Taxonomy" id="2840833"/>
    <lineage>
        <taxon>Bacteria</taxon>
        <taxon>Pseudomonadati</taxon>
        <taxon>Bacteroidota</taxon>
        <taxon>Bacteroidia</taxon>
        <taxon>Bacteroidales</taxon>
        <taxon>Bacteroidaceae</taxon>
        <taxon>Bacteroidaceae incertae sedis</taxon>
        <taxon>Candidatus Gallibacteroides</taxon>
    </lineage>
</organism>
<evidence type="ECO:0000313" key="7">
    <source>
        <dbReference type="EMBL" id="HIU55311.1"/>
    </source>
</evidence>
<dbReference type="PRINTS" id="PR00739">
    <property type="entry name" value="GLHYDRLASE26"/>
</dbReference>
<dbReference type="Proteomes" id="UP000824112">
    <property type="component" value="Unassembled WGS sequence"/>
</dbReference>
<feature type="active site" description="Proton donor" evidence="4">
    <location>
        <position position="197"/>
    </location>
</feature>
<dbReference type="Pfam" id="PF02156">
    <property type="entry name" value="Glyco_hydro_26"/>
    <property type="match status" value="1"/>
</dbReference>
<evidence type="ECO:0000256" key="5">
    <source>
        <dbReference type="SAM" id="SignalP"/>
    </source>
</evidence>
<dbReference type="InterPro" id="IPR000805">
    <property type="entry name" value="Glyco_hydro_26"/>
</dbReference>
<evidence type="ECO:0000256" key="2">
    <source>
        <dbReference type="ARBA" id="ARBA00022801"/>
    </source>
</evidence>
<evidence type="ECO:0000259" key="6">
    <source>
        <dbReference type="PROSITE" id="PS51764"/>
    </source>
</evidence>
<dbReference type="PANTHER" id="PTHR40079">
    <property type="entry name" value="MANNAN ENDO-1,4-BETA-MANNOSIDASE E-RELATED"/>
    <property type="match status" value="1"/>
</dbReference>
<accession>A0A9D1SCP2</accession>
<dbReference type="EMBL" id="DVNA01000133">
    <property type="protein sequence ID" value="HIU55311.1"/>
    <property type="molecule type" value="Genomic_DNA"/>
</dbReference>
<dbReference type="InterPro" id="IPR017853">
    <property type="entry name" value="GH"/>
</dbReference>
<feature type="active site" description="Nucleophile" evidence="4">
    <location>
        <position position="302"/>
    </location>
</feature>
<keyword evidence="2 4" id="KW-0378">Hydrolase</keyword>
<dbReference type="SUPFAM" id="SSF51445">
    <property type="entry name" value="(Trans)glycosidases"/>
    <property type="match status" value="1"/>
</dbReference>
<evidence type="ECO:0000313" key="8">
    <source>
        <dbReference type="Proteomes" id="UP000824112"/>
    </source>
</evidence>
<proteinExistence type="inferred from homology"/>
<evidence type="ECO:0000256" key="3">
    <source>
        <dbReference type="ARBA" id="ARBA00023295"/>
    </source>
</evidence>
<feature type="signal peptide" evidence="5">
    <location>
        <begin position="1"/>
        <end position="20"/>
    </location>
</feature>
<dbReference type="GO" id="GO:0006080">
    <property type="term" value="P:substituted mannan metabolic process"/>
    <property type="evidence" value="ECO:0007669"/>
    <property type="project" value="InterPro"/>
</dbReference>
<dbReference type="PROSITE" id="PS51764">
    <property type="entry name" value="GH26"/>
    <property type="match status" value="1"/>
</dbReference>
<comment type="caution">
    <text evidence="7">The sequence shown here is derived from an EMBL/GenBank/DDBJ whole genome shotgun (WGS) entry which is preliminary data.</text>
</comment>
<evidence type="ECO:0000256" key="4">
    <source>
        <dbReference type="PROSITE-ProRule" id="PRU01100"/>
    </source>
</evidence>
<name>A0A9D1SCP2_9BACT</name>
<reference evidence="7" key="2">
    <citation type="journal article" date="2021" name="PeerJ">
        <title>Extensive microbial diversity within the chicken gut microbiome revealed by metagenomics and culture.</title>
        <authorList>
            <person name="Gilroy R."/>
            <person name="Ravi A."/>
            <person name="Getino M."/>
            <person name="Pursley I."/>
            <person name="Horton D.L."/>
            <person name="Alikhan N.F."/>
            <person name="Baker D."/>
            <person name="Gharbi K."/>
            <person name="Hall N."/>
            <person name="Watson M."/>
            <person name="Adriaenssens E.M."/>
            <person name="Foster-Nyarko E."/>
            <person name="Jarju S."/>
            <person name="Secka A."/>
            <person name="Antonio M."/>
            <person name="Oren A."/>
            <person name="Chaudhuri R.R."/>
            <person name="La Ragione R."/>
            <person name="Hildebrand F."/>
            <person name="Pallen M.J."/>
        </authorList>
    </citation>
    <scope>NUCLEOTIDE SEQUENCE</scope>
    <source>
        <strain evidence="7">CHK158-818</strain>
    </source>
</reference>
<feature type="domain" description="GH26" evidence="6">
    <location>
        <begin position="31"/>
        <end position="369"/>
    </location>
</feature>
<dbReference type="Gene3D" id="3.20.20.80">
    <property type="entry name" value="Glycosidases"/>
    <property type="match status" value="1"/>
</dbReference>
<keyword evidence="5" id="KW-0732">Signal</keyword>
<feature type="chain" id="PRO_5038756134" evidence="5">
    <location>
        <begin position="21"/>
        <end position="377"/>
    </location>
</feature>
<comment type="similarity">
    <text evidence="1 4">Belongs to the glycosyl hydrolase 26 family.</text>
</comment>
<dbReference type="PANTHER" id="PTHR40079:SF4">
    <property type="entry name" value="GH26 DOMAIN-CONTAINING PROTEIN-RELATED"/>
    <property type="match status" value="1"/>
</dbReference>
<dbReference type="InterPro" id="IPR022790">
    <property type="entry name" value="GH26_dom"/>
</dbReference>
<evidence type="ECO:0000256" key="1">
    <source>
        <dbReference type="ARBA" id="ARBA00007754"/>
    </source>
</evidence>
<reference evidence="7" key="1">
    <citation type="submission" date="2020-10" db="EMBL/GenBank/DDBJ databases">
        <authorList>
            <person name="Gilroy R."/>
        </authorList>
    </citation>
    <scope>NUCLEOTIDE SEQUENCE</scope>
    <source>
        <strain evidence="7">CHK158-818</strain>
    </source>
</reference>
<dbReference type="GO" id="GO:0016985">
    <property type="term" value="F:mannan endo-1,4-beta-mannosidase activity"/>
    <property type="evidence" value="ECO:0007669"/>
    <property type="project" value="InterPro"/>
</dbReference>